<keyword evidence="1" id="KW-0472">Membrane</keyword>
<protein>
    <submittedName>
        <fullName evidence="2">Uncharacterized protein</fullName>
    </submittedName>
</protein>
<keyword evidence="3" id="KW-1185">Reference proteome</keyword>
<gene>
    <name evidence="2" type="ORF">C6P61_04850</name>
</gene>
<sequence>MSGQFVIHDVLHRCISGLDWPIVKGDLIRDWDNFVFRLDESCGFVLFAWISGLTLMAILL</sequence>
<organism evidence="2 3">
    <name type="scientific">Malikia spinosa</name>
    <dbReference type="NCBI Taxonomy" id="86180"/>
    <lineage>
        <taxon>Bacteria</taxon>
        <taxon>Pseudomonadati</taxon>
        <taxon>Pseudomonadota</taxon>
        <taxon>Betaproteobacteria</taxon>
        <taxon>Burkholderiales</taxon>
        <taxon>Comamonadaceae</taxon>
        <taxon>Malikia</taxon>
    </lineage>
</organism>
<dbReference type="Proteomes" id="UP000238326">
    <property type="component" value="Unassembled WGS sequence"/>
</dbReference>
<name>A0A2S9KGU1_9BURK</name>
<keyword evidence="1" id="KW-1133">Transmembrane helix</keyword>
<dbReference type="EMBL" id="PVLR01000012">
    <property type="protein sequence ID" value="PRD69644.1"/>
    <property type="molecule type" value="Genomic_DNA"/>
</dbReference>
<evidence type="ECO:0000313" key="2">
    <source>
        <dbReference type="EMBL" id="PRD69644.1"/>
    </source>
</evidence>
<keyword evidence="1" id="KW-0812">Transmembrane</keyword>
<evidence type="ECO:0000256" key="1">
    <source>
        <dbReference type="SAM" id="Phobius"/>
    </source>
</evidence>
<feature type="transmembrane region" description="Helical" evidence="1">
    <location>
        <begin position="41"/>
        <end position="59"/>
    </location>
</feature>
<proteinExistence type="predicted"/>
<reference evidence="2 3" key="1">
    <citation type="submission" date="2018-03" db="EMBL/GenBank/DDBJ databases">
        <title>Comparative genomics illustrates the genes involved in a hyperalkaliphilic mechanisms of Serpentinomonas isolated from highly-alkaline calcium-rich serpentinized springs.</title>
        <authorList>
            <person name="Suzuki S."/>
            <person name="Ishii S."/>
            <person name="Walworth N."/>
            <person name="Bird L."/>
            <person name="Kuenen J.G."/>
            <person name="Nealson K.H."/>
        </authorList>
    </citation>
    <scope>NUCLEOTIDE SEQUENCE [LARGE SCALE GENOMIC DNA]</scope>
    <source>
        <strain evidence="2 3">83</strain>
    </source>
</reference>
<evidence type="ECO:0000313" key="3">
    <source>
        <dbReference type="Proteomes" id="UP000238326"/>
    </source>
</evidence>
<dbReference type="AlphaFoldDB" id="A0A2S9KGU1"/>
<comment type="caution">
    <text evidence="2">The sequence shown here is derived from an EMBL/GenBank/DDBJ whole genome shotgun (WGS) entry which is preliminary data.</text>
</comment>
<accession>A0A2S9KGU1</accession>